<reference evidence="8 9" key="1">
    <citation type="submission" date="2019-11" db="EMBL/GenBank/DDBJ databases">
        <title>Comparative genomics of hydrocarbon-degrading Desulfosarcina strains.</title>
        <authorList>
            <person name="Watanabe M."/>
            <person name="Kojima H."/>
            <person name="Fukui M."/>
        </authorList>
    </citation>
    <scope>NUCLEOTIDE SEQUENCE [LARGE SCALE GENOMIC DNA]</scope>
    <source>
        <strain evidence="9">oXyS1</strain>
    </source>
</reference>
<proteinExistence type="inferred from homology"/>
<dbReference type="PANTHER" id="PTHR43044">
    <property type="match status" value="1"/>
</dbReference>
<comment type="similarity">
    <text evidence="2">Belongs to the NrfD family.</text>
</comment>
<evidence type="ECO:0000313" key="8">
    <source>
        <dbReference type="EMBL" id="BBO90620.1"/>
    </source>
</evidence>
<organism evidence="8 9">
    <name type="scientific">Desulfosarcina ovata subsp. ovata</name>
    <dbReference type="NCBI Taxonomy" id="2752305"/>
    <lineage>
        <taxon>Bacteria</taxon>
        <taxon>Pseudomonadati</taxon>
        <taxon>Thermodesulfobacteriota</taxon>
        <taxon>Desulfobacteria</taxon>
        <taxon>Desulfobacterales</taxon>
        <taxon>Desulfosarcinaceae</taxon>
        <taxon>Desulfosarcina</taxon>
    </lineage>
</organism>
<dbReference type="GO" id="GO:0005886">
    <property type="term" value="C:plasma membrane"/>
    <property type="evidence" value="ECO:0007669"/>
    <property type="project" value="UniProtKB-SubCell"/>
</dbReference>
<gene>
    <name evidence="8" type="ORF">DSCOOX_38000</name>
</gene>
<evidence type="ECO:0000256" key="2">
    <source>
        <dbReference type="ARBA" id="ARBA00008929"/>
    </source>
</evidence>
<feature type="transmembrane region" description="Helical" evidence="7">
    <location>
        <begin position="310"/>
        <end position="335"/>
    </location>
</feature>
<keyword evidence="9" id="KW-1185">Reference proteome</keyword>
<keyword evidence="6 7" id="KW-0472">Membrane</keyword>
<evidence type="ECO:0000256" key="1">
    <source>
        <dbReference type="ARBA" id="ARBA00004651"/>
    </source>
</evidence>
<accession>A0A5K8AFC7</accession>
<keyword evidence="5 7" id="KW-1133">Transmembrane helix</keyword>
<feature type="transmembrane region" description="Helical" evidence="7">
    <location>
        <begin position="12"/>
        <end position="32"/>
    </location>
</feature>
<feature type="transmembrane region" description="Helical" evidence="7">
    <location>
        <begin position="355"/>
        <end position="379"/>
    </location>
</feature>
<feature type="transmembrane region" description="Helical" evidence="7">
    <location>
        <begin position="283"/>
        <end position="303"/>
    </location>
</feature>
<dbReference type="Gene3D" id="1.20.1630.10">
    <property type="entry name" value="Formate dehydrogenase/DMSO reductase domain"/>
    <property type="match status" value="1"/>
</dbReference>
<evidence type="ECO:0000256" key="3">
    <source>
        <dbReference type="ARBA" id="ARBA00022475"/>
    </source>
</evidence>
<dbReference type="NCBIfam" id="NF045798">
    <property type="entry name" value="DsrP"/>
    <property type="match status" value="1"/>
</dbReference>
<evidence type="ECO:0000256" key="5">
    <source>
        <dbReference type="ARBA" id="ARBA00022989"/>
    </source>
</evidence>
<protein>
    <submittedName>
        <fullName evidence="8">Menaquinol oxidoreductase</fullName>
    </submittedName>
</protein>
<dbReference type="InterPro" id="IPR054823">
    <property type="entry name" value="DsrP-like"/>
</dbReference>
<evidence type="ECO:0000256" key="4">
    <source>
        <dbReference type="ARBA" id="ARBA00022692"/>
    </source>
</evidence>
<feature type="transmembrane region" description="Helical" evidence="7">
    <location>
        <begin position="86"/>
        <end position="105"/>
    </location>
</feature>
<sequence length="399" mass="43494">MLEQTLTGGRRYWQWLGFLGVVILTGTGFYLWQLDFGLGLTGLSRDVTWGFYVAQLTFLVGVAASAVMLVLPYYLHDYKAFGRITIIGEFLAAATICMCLLFLFVDLGQPMRALNVFLYPTPGSVIFWDATVLSGYLLLNIIIGWNVLEAERNGVASPAWLKPLIIVSIPWAFAIHTVTAFLYCGLPGRGLWLTAILAPRFLASAFASGPALLILLCLFLKTATGFDAGRQAIATLAKIVTYGLLANLFFLMCEVFVVFYSRIPAHMDHFLYLYIGLEGKSGLVPWMQASLVLMVTAAVLLLIPATRNHFRILAVACGMVFVGTWIDKGIGLIAGGFIPSPLHEITEYVPTGPELIISLGVYGIGSLLLTLLLKIVIGVKAETTGIPLRNSLFRSSGPV</sequence>
<feature type="transmembrane region" description="Helical" evidence="7">
    <location>
        <begin position="52"/>
        <end position="74"/>
    </location>
</feature>
<feature type="transmembrane region" description="Helical" evidence="7">
    <location>
        <begin position="240"/>
        <end position="263"/>
    </location>
</feature>
<dbReference type="PANTHER" id="PTHR43044:SF2">
    <property type="entry name" value="POLYSULPHIDE REDUCTASE NRFD"/>
    <property type="match status" value="1"/>
</dbReference>
<feature type="transmembrane region" description="Helical" evidence="7">
    <location>
        <begin position="160"/>
        <end position="181"/>
    </location>
</feature>
<dbReference type="Pfam" id="PF03916">
    <property type="entry name" value="NrfD"/>
    <property type="match status" value="1"/>
</dbReference>
<dbReference type="AlphaFoldDB" id="A0A5K8AFC7"/>
<name>A0A5K8AFC7_9BACT</name>
<keyword evidence="4 7" id="KW-0812">Transmembrane</keyword>
<dbReference type="Proteomes" id="UP000422108">
    <property type="component" value="Chromosome"/>
</dbReference>
<feature type="transmembrane region" description="Helical" evidence="7">
    <location>
        <begin position="201"/>
        <end position="220"/>
    </location>
</feature>
<comment type="subcellular location">
    <subcellularLocation>
        <location evidence="1">Cell membrane</location>
        <topology evidence="1">Multi-pass membrane protein</topology>
    </subcellularLocation>
</comment>
<keyword evidence="3" id="KW-1003">Cell membrane</keyword>
<dbReference type="RefSeq" id="WP_155311654.1">
    <property type="nucleotide sequence ID" value="NZ_AP021879.1"/>
</dbReference>
<feature type="transmembrane region" description="Helical" evidence="7">
    <location>
        <begin position="125"/>
        <end position="148"/>
    </location>
</feature>
<evidence type="ECO:0000256" key="7">
    <source>
        <dbReference type="SAM" id="Phobius"/>
    </source>
</evidence>
<dbReference type="EMBL" id="AP021879">
    <property type="protein sequence ID" value="BBO90620.1"/>
    <property type="molecule type" value="Genomic_DNA"/>
</dbReference>
<evidence type="ECO:0000256" key="6">
    <source>
        <dbReference type="ARBA" id="ARBA00023136"/>
    </source>
</evidence>
<dbReference type="InterPro" id="IPR005614">
    <property type="entry name" value="NrfD-like"/>
</dbReference>
<evidence type="ECO:0000313" key="9">
    <source>
        <dbReference type="Proteomes" id="UP000422108"/>
    </source>
</evidence>